<sequence>MPSVNLNESYGTLSSNAVSTTQKSQNAEAAETNVSEKNSGESGDLDSLFGDDQDELSQEVMVDGEAAENDTPSTSRASEGTERSDDVGRNGSGGSDTTQLHAVMADAGSYISFKVPHVTAQPTKIPQAPNPRLQPLETATKLAALVKSSTLTFPQVPIQQSVEQILQRNFQDCDNKASQQPESRIPFGPSHPHHLIPAAKRGPKPKLPPVPVLRSNTDPRYQQRLDAGVRHIREFIKSKNGAAGPVPQDSKLVRKMESVQKVMSSQEWRAYLERKIWEDGRQPTGSNSASMVPPPHIGQGLADDVDAAMPEFVKQVIRAERAGECNSKSSSTSSVPSPSQSQGVGSYSSTSYGVNHPRIGDAGQYPRGNIAPACGQPQFGNLPNQSMSNFESQSNAAPPGRPIDPQISGVPESADIFVPSIPQMMMIPNAHNEPNPGFAARHPPPLQYVAAPSSYHQSQLQPTEKSQPQPVSVPPVANTAGIPSSGSQMLSHQAQQTTVTPSSFQQTVQLVLSPRGQAALNAWESEYFAHQDRMDEATLQTFGCLMGNPRNPTERQKERNYFRMAFYQNVAEFGEEQYIDYLLQKTQRHDMFGSQQFQQSSGIKRRAGDAEGEQDERETKRGRQY</sequence>
<organism evidence="2 3">
    <name type="scientific">Hyaloscypha variabilis (strain UAMH 11265 / GT02V1 / F)</name>
    <name type="common">Meliniomyces variabilis</name>
    <dbReference type="NCBI Taxonomy" id="1149755"/>
    <lineage>
        <taxon>Eukaryota</taxon>
        <taxon>Fungi</taxon>
        <taxon>Dikarya</taxon>
        <taxon>Ascomycota</taxon>
        <taxon>Pezizomycotina</taxon>
        <taxon>Leotiomycetes</taxon>
        <taxon>Helotiales</taxon>
        <taxon>Hyaloscyphaceae</taxon>
        <taxon>Hyaloscypha</taxon>
        <taxon>Hyaloscypha variabilis</taxon>
    </lineage>
</organism>
<feature type="compositionally biased region" description="Polar residues" evidence="1">
    <location>
        <begin position="378"/>
        <end position="396"/>
    </location>
</feature>
<feature type="compositionally biased region" description="Basic and acidic residues" evidence="1">
    <location>
        <begin position="79"/>
        <end position="88"/>
    </location>
</feature>
<evidence type="ECO:0000313" key="3">
    <source>
        <dbReference type="Proteomes" id="UP000235786"/>
    </source>
</evidence>
<feature type="compositionally biased region" description="Low complexity" evidence="1">
    <location>
        <begin position="593"/>
        <end position="602"/>
    </location>
</feature>
<feature type="region of interest" description="Disordered" evidence="1">
    <location>
        <begin position="593"/>
        <end position="625"/>
    </location>
</feature>
<dbReference type="Proteomes" id="UP000235786">
    <property type="component" value="Unassembled WGS sequence"/>
</dbReference>
<feature type="compositionally biased region" description="Polar residues" evidence="1">
    <location>
        <begin position="1"/>
        <end position="41"/>
    </location>
</feature>
<feature type="region of interest" description="Disordered" evidence="1">
    <location>
        <begin position="1"/>
        <end position="101"/>
    </location>
</feature>
<dbReference type="AlphaFoldDB" id="A0A2J6RSX9"/>
<name>A0A2J6RSX9_HYAVF</name>
<feature type="compositionally biased region" description="Polar residues" evidence="1">
    <location>
        <begin position="454"/>
        <end position="465"/>
    </location>
</feature>
<dbReference type="OrthoDB" id="10578974at2759"/>
<feature type="region of interest" description="Disordered" evidence="1">
    <location>
        <begin position="432"/>
        <end position="474"/>
    </location>
</feature>
<feature type="region of interest" description="Disordered" evidence="1">
    <location>
        <begin position="323"/>
        <end position="411"/>
    </location>
</feature>
<reference evidence="2 3" key="1">
    <citation type="submission" date="2016-04" db="EMBL/GenBank/DDBJ databases">
        <title>A degradative enzymes factory behind the ericoid mycorrhizal symbiosis.</title>
        <authorList>
            <consortium name="DOE Joint Genome Institute"/>
            <person name="Martino E."/>
            <person name="Morin E."/>
            <person name="Grelet G."/>
            <person name="Kuo A."/>
            <person name="Kohler A."/>
            <person name="Daghino S."/>
            <person name="Barry K."/>
            <person name="Choi C."/>
            <person name="Cichocki N."/>
            <person name="Clum A."/>
            <person name="Copeland A."/>
            <person name="Hainaut M."/>
            <person name="Haridas S."/>
            <person name="Labutti K."/>
            <person name="Lindquist E."/>
            <person name="Lipzen A."/>
            <person name="Khouja H.-R."/>
            <person name="Murat C."/>
            <person name="Ohm R."/>
            <person name="Olson A."/>
            <person name="Spatafora J."/>
            <person name="Veneault-Fourrey C."/>
            <person name="Henrissat B."/>
            <person name="Grigoriev I."/>
            <person name="Martin F."/>
            <person name="Perotto S."/>
        </authorList>
    </citation>
    <scope>NUCLEOTIDE SEQUENCE [LARGE SCALE GENOMIC DNA]</scope>
    <source>
        <strain evidence="2 3">F</strain>
    </source>
</reference>
<evidence type="ECO:0000313" key="2">
    <source>
        <dbReference type="EMBL" id="PMD41563.1"/>
    </source>
</evidence>
<keyword evidence="3" id="KW-1185">Reference proteome</keyword>
<gene>
    <name evidence="2" type="ORF">L207DRAFT_528174</name>
</gene>
<dbReference type="EMBL" id="KZ613944">
    <property type="protein sequence ID" value="PMD41563.1"/>
    <property type="molecule type" value="Genomic_DNA"/>
</dbReference>
<feature type="compositionally biased region" description="Low complexity" evidence="1">
    <location>
        <begin position="329"/>
        <end position="352"/>
    </location>
</feature>
<accession>A0A2J6RSX9</accession>
<protein>
    <submittedName>
        <fullName evidence="2">Uncharacterized protein</fullName>
    </submittedName>
</protein>
<proteinExistence type="predicted"/>
<evidence type="ECO:0000256" key="1">
    <source>
        <dbReference type="SAM" id="MobiDB-lite"/>
    </source>
</evidence>
<feature type="region of interest" description="Disordered" evidence="1">
    <location>
        <begin position="197"/>
        <end position="216"/>
    </location>
</feature>